<evidence type="ECO:0000313" key="2">
    <source>
        <dbReference type="EMBL" id="VIO53832.1"/>
    </source>
</evidence>
<proteinExistence type="predicted"/>
<protein>
    <submittedName>
        <fullName evidence="2">Uncharacterized protein</fullName>
    </submittedName>
</protein>
<evidence type="ECO:0000313" key="1">
    <source>
        <dbReference type="EMBL" id="CAG1996262.1"/>
    </source>
</evidence>
<sequence>MCATMMMHHSIITRRHESQPWTTIPVRCLFGIKGAYGSPSRATVESHMMRSIGFHVLFQKHALKTLLMVHRSGGGFRKPKIVVATITPDLPHLRDYHDG</sequence>
<name>A0A679N9X0_GIBZA</name>
<reference evidence="2" key="1">
    <citation type="submission" date="2019-04" db="EMBL/GenBank/DDBJ databases">
        <authorList>
            <person name="Melise S."/>
            <person name="Noan J."/>
            <person name="Okalmin O."/>
        </authorList>
    </citation>
    <scope>NUCLEOTIDE SEQUENCE</scope>
    <source>
        <strain evidence="2">FN9</strain>
    </source>
</reference>
<dbReference type="EMBL" id="CAJPIJ010000159">
    <property type="protein sequence ID" value="CAG1996262.1"/>
    <property type="molecule type" value="Genomic_DNA"/>
</dbReference>
<gene>
    <name evidence="2" type="ORF">FUG_LOCUS103861</name>
    <name evidence="1" type="ORF">MDCFG202_LOCUS409272</name>
</gene>
<reference evidence="1" key="2">
    <citation type="submission" date="2021-03" db="EMBL/GenBank/DDBJ databases">
        <authorList>
            <person name="Alouane T."/>
            <person name="Langin T."/>
            <person name="Bonhomme L."/>
        </authorList>
    </citation>
    <scope>NUCLEOTIDE SEQUENCE</scope>
    <source>
        <strain evidence="1">MDC_Fg202</strain>
    </source>
</reference>
<dbReference type="EMBL" id="CAAKMV010000077">
    <property type="protein sequence ID" value="VIO53832.1"/>
    <property type="molecule type" value="Genomic_DNA"/>
</dbReference>
<organism evidence="2">
    <name type="scientific">Gibberella zeae</name>
    <name type="common">Wheat head blight fungus</name>
    <name type="synonym">Fusarium graminearum</name>
    <dbReference type="NCBI Taxonomy" id="5518"/>
    <lineage>
        <taxon>Eukaryota</taxon>
        <taxon>Fungi</taxon>
        <taxon>Dikarya</taxon>
        <taxon>Ascomycota</taxon>
        <taxon>Pezizomycotina</taxon>
        <taxon>Sordariomycetes</taxon>
        <taxon>Hypocreomycetidae</taxon>
        <taxon>Hypocreales</taxon>
        <taxon>Nectriaceae</taxon>
        <taxon>Fusarium</taxon>
    </lineage>
</organism>
<dbReference type="Proteomes" id="UP000746612">
    <property type="component" value="Unassembled WGS sequence"/>
</dbReference>
<dbReference type="AlphaFoldDB" id="A0A679N9X0"/>
<accession>A0A679N9X0</accession>